<dbReference type="Pfam" id="PF11827">
    <property type="entry name" value="DUF3347"/>
    <property type="match status" value="1"/>
</dbReference>
<feature type="chain" id="PRO_5011528431" description="DUF3347 domain-containing protein" evidence="1">
    <location>
        <begin position="23"/>
        <end position="183"/>
    </location>
</feature>
<gene>
    <name evidence="3" type="ORF">SAMN02927903_01108</name>
</gene>
<dbReference type="OrthoDB" id="5513217at2"/>
<evidence type="ECO:0000259" key="2">
    <source>
        <dbReference type="Pfam" id="PF11827"/>
    </source>
</evidence>
<evidence type="ECO:0000313" key="3">
    <source>
        <dbReference type="EMBL" id="SCY28179.1"/>
    </source>
</evidence>
<sequence length="183" mass="20402">MKNLKKIILTAFLSIAFVTTYAVNSKNPFNSDLLIAQPVQENTMKEIYNAYFSIKDALVKSDGKTAAAKASELLRSISAVPMDKMKSEQHSVWMKVLPELKEDAAHISDTQDAKHQRDHFVTLSKNMHEVMKTFGTTDAVYYQKCPMANGGKGANWLSKEKAIKNPYYGNAMLTCGSTVETLK</sequence>
<evidence type="ECO:0000256" key="1">
    <source>
        <dbReference type="SAM" id="SignalP"/>
    </source>
</evidence>
<name>A0A1G5EMH5_9FLAO</name>
<feature type="signal peptide" evidence="1">
    <location>
        <begin position="1"/>
        <end position="22"/>
    </location>
</feature>
<accession>A0A1G5EMH5</accession>
<reference evidence="3 4" key="1">
    <citation type="submission" date="2016-10" db="EMBL/GenBank/DDBJ databases">
        <authorList>
            <person name="de Groot N.N."/>
        </authorList>
    </citation>
    <scope>NUCLEOTIDE SEQUENCE [LARGE SCALE GENOMIC DNA]</scope>
    <source>
        <strain evidence="3 4">CGMCC 1.7031</strain>
    </source>
</reference>
<evidence type="ECO:0000313" key="4">
    <source>
        <dbReference type="Proteomes" id="UP000199354"/>
    </source>
</evidence>
<dbReference type="InterPro" id="IPR021782">
    <property type="entry name" value="DUF3347"/>
</dbReference>
<dbReference type="Proteomes" id="UP000199354">
    <property type="component" value="Unassembled WGS sequence"/>
</dbReference>
<dbReference type="AlphaFoldDB" id="A0A1G5EMH5"/>
<dbReference type="STRING" id="490189.SAMN02927903_01108"/>
<proteinExistence type="predicted"/>
<feature type="domain" description="DUF3347" evidence="2">
    <location>
        <begin position="47"/>
        <end position="137"/>
    </location>
</feature>
<keyword evidence="1" id="KW-0732">Signal</keyword>
<organism evidence="3 4">
    <name type="scientific">Flavobacterium caeni</name>
    <dbReference type="NCBI Taxonomy" id="490189"/>
    <lineage>
        <taxon>Bacteria</taxon>
        <taxon>Pseudomonadati</taxon>
        <taxon>Bacteroidota</taxon>
        <taxon>Flavobacteriia</taxon>
        <taxon>Flavobacteriales</taxon>
        <taxon>Flavobacteriaceae</taxon>
        <taxon>Flavobacterium</taxon>
    </lineage>
</organism>
<dbReference type="EMBL" id="FMVF01000004">
    <property type="protein sequence ID" value="SCY28179.1"/>
    <property type="molecule type" value="Genomic_DNA"/>
</dbReference>
<keyword evidence="4" id="KW-1185">Reference proteome</keyword>
<protein>
    <recommendedName>
        <fullName evidence="2">DUF3347 domain-containing protein</fullName>
    </recommendedName>
</protein>
<dbReference type="RefSeq" id="WP_091141291.1">
    <property type="nucleotide sequence ID" value="NZ_FMVF01000004.1"/>
</dbReference>